<dbReference type="HOGENOM" id="CLU_741610_0_0_5"/>
<gene>
    <name evidence="2" type="ORF">IE4771_PE00092</name>
</gene>
<feature type="transmembrane region" description="Helical" evidence="1">
    <location>
        <begin position="147"/>
        <end position="171"/>
    </location>
</feature>
<dbReference type="KEGG" id="rei:IE4771_PE00092"/>
<name>A0A060I8M7_RHIET</name>
<feature type="transmembrane region" description="Helical" evidence="1">
    <location>
        <begin position="59"/>
        <end position="77"/>
    </location>
</feature>
<dbReference type="Proteomes" id="UP000027180">
    <property type="component" value="Plasmid pRetIE4771e"/>
</dbReference>
<keyword evidence="1" id="KW-0812">Transmembrane</keyword>
<feature type="transmembrane region" description="Helical" evidence="1">
    <location>
        <begin position="248"/>
        <end position="268"/>
    </location>
</feature>
<evidence type="ECO:0000313" key="2">
    <source>
        <dbReference type="EMBL" id="AIC31318.1"/>
    </source>
</evidence>
<keyword evidence="1" id="KW-0472">Membrane</keyword>
<keyword evidence="1" id="KW-1133">Transmembrane helix</keyword>
<proteinExistence type="predicted"/>
<accession>A0A060I8M7</accession>
<feature type="transmembrane region" description="Helical" evidence="1">
    <location>
        <begin position="338"/>
        <end position="360"/>
    </location>
</feature>
<keyword evidence="2" id="KW-0614">Plasmid</keyword>
<geneLocation type="plasmid" evidence="2 3">
    <name>pRetIE4771e</name>
</geneLocation>
<dbReference type="AlphaFoldDB" id="A0A060I8M7"/>
<dbReference type="EMBL" id="CP006991">
    <property type="protein sequence ID" value="AIC31318.1"/>
    <property type="molecule type" value="Genomic_DNA"/>
</dbReference>
<feature type="transmembrane region" description="Helical" evidence="1">
    <location>
        <begin position="24"/>
        <end position="47"/>
    </location>
</feature>
<dbReference type="RefSeq" id="WP_245308137.1">
    <property type="nucleotide sequence ID" value="NZ_CP006991.1"/>
</dbReference>
<reference evidence="2 3" key="1">
    <citation type="submission" date="2013-12" db="EMBL/GenBank/DDBJ databases">
        <title>Complete genome sequence of Rhizobium etli bv. mimosae IE4771.</title>
        <authorList>
            <person name="Bustos P."/>
            <person name="Santamaria R.I."/>
            <person name="Lozano L."/>
            <person name="Ormeno-Orrillo E."/>
            <person name="Rogel M.A."/>
            <person name="Romero D."/>
            <person name="Cevallos M.A."/>
            <person name="Martinez-Romero E."/>
            <person name="Gonzalez V."/>
        </authorList>
    </citation>
    <scope>NUCLEOTIDE SEQUENCE [LARGE SCALE GENOMIC DNA]</scope>
    <source>
        <strain evidence="2 3">IE4771</strain>
        <plasmid evidence="3">Plasmid pRetIE4771e</plasmid>
    </source>
</reference>
<evidence type="ECO:0000256" key="1">
    <source>
        <dbReference type="SAM" id="Phobius"/>
    </source>
</evidence>
<protein>
    <submittedName>
        <fullName evidence="2">Uncharacterized protein</fullName>
    </submittedName>
</protein>
<organism evidence="2 3">
    <name type="scientific">Rhizobium etli bv. mimosae str. IE4771</name>
    <dbReference type="NCBI Taxonomy" id="1432050"/>
    <lineage>
        <taxon>Bacteria</taxon>
        <taxon>Pseudomonadati</taxon>
        <taxon>Pseudomonadota</taxon>
        <taxon>Alphaproteobacteria</taxon>
        <taxon>Hyphomicrobiales</taxon>
        <taxon>Rhizobiaceae</taxon>
        <taxon>Rhizobium/Agrobacterium group</taxon>
        <taxon>Rhizobium</taxon>
    </lineage>
</organism>
<sequence>MADALRRPWASLDPIFEHFRREKWTYVFGAFIWALVWYGSMVLMSFIQGEDLSGFPVDVMPLIAGVPIIVVGWRGVALGGRLEDALHDFDDGAAFSFPSNKPGVLKDFLADFRRSIKWWSRIISVAIALISLAGVIALASWQGEDIIHQLLAVMLVIGVPLIAWPIGNLLGQLMGFGRLNRIMTRHGIGLAGVSTPQARDALLVLEQVRIFAAIAPLIMCYWFAGWWIAWSLGVAGDYAELWKTQFFILWMVSIVLFIFVGIIPAHGFKQMVLGLSGGEEGRAARQEQIDQAEKDLEQWQQSSASRSRHQRQRIAELEFFIRNLKEQKIESRLLNVKLLLALLIVNLLILVGPVAVSVLLESWNNPIFQGTKA</sequence>
<feature type="transmembrane region" description="Helical" evidence="1">
    <location>
        <begin position="122"/>
        <end position="141"/>
    </location>
</feature>
<evidence type="ECO:0000313" key="3">
    <source>
        <dbReference type="Proteomes" id="UP000027180"/>
    </source>
</evidence>
<feature type="transmembrane region" description="Helical" evidence="1">
    <location>
        <begin position="208"/>
        <end position="228"/>
    </location>
</feature>